<keyword evidence="9" id="KW-1185">Reference proteome</keyword>
<gene>
    <name evidence="8" type="ORF">QO011_000410</name>
</gene>
<feature type="transmembrane region" description="Helical" evidence="7">
    <location>
        <begin position="86"/>
        <end position="104"/>
    </location>
</feature>
<evidence type="ECO:0000313" key="9">
    <source>
        <dbReference type="Proteomes" id="UP001242480"/>
    </source>
</evidence>
<evidence type="ECO:0000256" key="7">
    <source>
        <dbReference type="SAM" id="Phobius"/>
    </source>
</evidence>
<feature type="transmembrane region" description="Helical" evidence="7">
    <location>
        <begin position="442"/>
        <end position="460"/>
    </location>
</feature>
<evidence type="ECO:0000256" key="3">
    <source>
        <dbReference type="ARBA" id="ARBA00022475"/>
    </source>
</evidence>
<evidence type="ECO:0000256" key="5">
    <source>
        <dbReference type="ARBA" id="ARBA00022989"/>
    </source>
</evidence>
<feature type="transmembrane region" description="Helical" evidence="7">
    <location>
        <begin position="59"/>
        <end position="80"/>
    </location>
</feature>
<feature type="transmembrane region" description="Helical" evidence="7">
    <location>
        <begin position="389"/>
        <end position="407"/>
    </location>
</feature>
<keyword evidence="3" id="KW-1003">Cell membrane</keyword>
<evidence type="ECO:0000313" key="8">
    <source>
        <dbReference type="EMBL" id="MDQ0467415.1"/>
    </source>
</evidence>
<protein>
    <submittedName>
        <fullName evidence="8">Membrane protein YccC</fullName>
    </submittedName>
</protein>
<dbReference type="PANTHER" id="PTHR30509">
    <property type="entry name" value="P-HYDROXYBENZOIC ACID EFFLUX PUMP SUBUNIT-RELATED"/>
    <property type="match status" value="1"/>
</dbReference>
<feature type="transmembrane region" description="Helical" evidence="7">
    <location>
        <begin position="145"/>
        <end position="162"/>
    </location>
</feature>
<comment type="caution">
    <text evidence="8">The sequence shown here is derived from an EMBL/GenBank/DDBJ whole genome shotgun (WGS) entry which is preliminary data.</text>
</comment>
<dbReference type="PANTHER" id="PTHR30509:SF9">
    <property type="entry name" value="MULTIDRUG RESISTANCE PROTEIN MDTO"/>
    <property type="match status" value="1"/>
</dbReference>
<keyword evidence="6 7" id="KW-0472">Membrane</keyword>
<feature type="transmembrane region" description="Helical" evidence="7">
    <location>
        <begin position="20"/>
        <end position="47"/>
    </location>
</feature>
<evidence type="ECO:0000256" key="1">
    <source>
        <dbReference type="ARBA" id="ARBA00004651"/>
    </source>
</evidence>
<evidence type="ECO:0000256" key="6">
    <source>
        <dbReference type="ARBA" id="ARBA00023136"/>
    </source>
</evidence>
<organism evidence="8 9">
    <name type="scientific">Labrys wisconsinensis</name>
    <dbReference type="NCBI Taxonomy" id="425677"/>
    <lineage>
        <taxon>Bacteria</taxon>
        <taxon>Pseudomonadati</taxon>
        <taxon>Pseudomonadota</taxon>
        <taxon>Alphaproteobacteria</taxon>
        <taxon>Hyphomicrobiales</taxon>
        <taxon>Xanthobacteraceae</taxon>
        <taxon>Labrys</taxon>
    </lineage>
</organism>
<dbReference type="RefSeq" id="WP_307266981.1">
    <property type="nucleotide sequence ID" value="NZ_JAUSVX010000001.1"/>
</dbReference>
<feature type="transmembrane region" description="Helical" evidence="7">
    <location>
        <begin position="498"/>
        <end position="518"/>
    </location>
</feature>
<dbReference type="EMBL" id="JAUSVX010000001">
    <property type="protein sequence ID" value="MDQ0467415.1"/>
    <property type="molecule type" value="Genomic_DNA"/>
</dbReference>
<dbReference type="Pfam" id="PF04632">
    <property type="entry name" value="FUSC"/>
    <property type="match status" value="1"/>
</dbReference>
<keyword evidence="4 7" id="KW-0812">Transmembrane</keyword>
<sequence length="688" mass="72553">MPTAALPTWRDWLFSAKAFLASMLALWIALAAGLSRPYWAMAAVYVVANPLSGATTSKALYRALGTLLGAAGSILLLPPLADTPELFSLAVALWTGGFLFVSLLDRTPRSYVFMLAGYSLPLIALPTVSEPGTIFDVAVARTEEITLGIVCASLVFALVLPVRVGPVLGAQAAAWLRDAGAWAGAILRREGATGATRERQRLAADIRAMDMLISQIAYDAATPVATRQARELRGRMAVLLPILSSLADRLEAVRANGAEPAGLAAVTAGILAWMEAGPEAAPDEVDRLQQALAALEPRGAAARDWDGLVLSSALERLKELVDLWQDCRALQRRITLGHRADRWKPAFRHRRTVGARPHYDFGLLLFSAGSVVLATLAACFVWIATGWDQGAGCVIMTAVGCSFFAALDNPAPQIRSFVIWMGVSVVASAVYLFAILPAVHDFPMLVAVFAVPFLIVGTLVTRPQFTMIAMLLAVNTASFVGLQASYSADFATFANGNIASVAGGLFGLVWSLVTRPFGAAFAARRLVRAGWADIAATARGGANRDPDVFAGRVFDRLGQLVPRLAQTADPDVAAADGLAELRIGMNILDLQRIRPALPAGLHPSLDAVLDGVAAAFGRRVATGRAEPAPESLLRAVDAALAALTEARIGTGERAGLQALVGLRRALFPHAPGPLRLGPLAAALPIAAE</sequence>
<dbReference type="Proteomes" id="UP001242480">
    <property type="component" value="Unassembled WGS sequence"/>
</dbReference>
<feature type="transmembrane region" description="Helical" evidence="7">
    <location>
        <begin position="111"/>
        <end position="129"/>
    </location>
</feature>
<feature type="transmembrane region" description="Helical" evidence="7">
    <location>
        <begin position="414"/>
        <end position="436"/>
    </location>
</feature>
<evidence type="ECO:0000256" key="4">
    <source>
        <dbReference type="ARBA" id="ARBA00022692"/>
    </source>
</evidence>
<name>A0ABU0J1A9_9HYPH</name>
<comment type="subcellular location">
    <subcellularLocation>
        <location evidence="1">Cell membrane</location>
        <topology evidence="1">Multi-pass membrane protein</topology>
    </subcellularLocation>
</comment>
<proteinExistence type="predicted"/>
<feature type="transmembrane region" description="Helical" evidence="7">
    <location>
        <begin position="467"/>
        <end position="486"/>
    </location>
</feature>
<accession>A0ABU0J1A9</accession>
<evidence type="ECO:0000256" key="2">
    <source>
        <dbReference type="ARBA" id="ARBA00022448"/>
    </source>
</evidence>
<dbReference type="InterPro" id="IPR006726">
    <property type="entry name" value="PHBA_efflux_AaeB/fusaric-R"/>
</dbReference>
<keyword evidence="5 7" id="KW-1133">Transmembrane helix</keyword>
<reference evidence="8 9" key="1">
    <citation type="submission" date="2023-07" db="EMBL/GenBank/DDBJ databases">
        <title>Genomic Encyclopedia of Type Strains, Phase IV (KMG-IV): sequencing the most valuable type-strain genomes for metagenomic binning, comparative biology and taxonomic classification.</title>
        <authorList>
            <person name="Goeker M."/>
        </authorList>
    </citation>
    <scope>NUCLEOTIDE SEQUENCE [LARGE SCALE GENOMIC DNA]</scope>
    <source>
        <strain evidence="8 9">DSM 19619</strain>
    </source>
</reference>
<keyword evidence="2" id="KW-0813">Transport</keyword>
<feature type="transmembrane region" description="Helical" evidence="7">
    <location>
        <begin position="361"/>
        <end position="383"/>
    </location>
</feature>